<feature type="compositionally biased region" description="Polar residues" evidence="1">
    <location>
        <begin position="257"/>
        <end position="267"/>
    </location>
</feature>
<dbReference type="SMART" id="SM00325">
    <property type="entry name" value="RhoGEF"/>
    <property type="match status" value="1"/>
</dbReference>
<dbReference type="GO" id="GO:0005737">
    <property type="term" value="C:cytoplasm"/>
    <property type="evidence" value="ECO:0007669"/>
    <property type="project" value="TreeGrafter"/>
</dbReference>
<feature type="region of interest" description="Disordered" evidence="1">
    <location>
        <begin position="1"/>
        <end position="231"/>
    </location>
</feature>
<sequence length="1011" mass="105803">MRALSSAALGAPSTSAPGDDPPPAGAPPGGASRDALPAADSSGEPKPLASAVQHHQRAGDTDHDSQHDHVRRLHAQLDAHFHLEQQPSPELDDLDEPLFFAARRRGRSADPVSPAADDLPRDGATGAATATRRAQQRPASSYIPASAWSSHLSQLALAPRKSTTRASSASPSAASRSRSGASDERDPAGGRAHAATESAAPAAPTRARSSSADGPFAAVAAKGSSSRLNRASPAPLFRHSLRLPFLPPIPASPLPSTAVSPGLTRSASSPPILPDIALGGPLSPSFALVPPTAPLSPPAAWPNGDDAAARDHDAGTTARVPPPLVYRSSTSASAPDLSLFSYAPVSEASSYFSSPAPTAASSPTAATVPLPLAGAALALGPTSSSSTRAAFEYDSDLVADDVTAAAAALADADAKERADAAQLDERRYHALVELVDTERGYLEHLRVLVQVYFRTLPFLTALTAAEVQTVVERELSIFADEASSFVLYHEFCARHAEALDITRSVASRPEWEAFERQCAARVALDGGRGDRTPIASANSSGFFPPVSAATSASPLPFSATPLATPSHSSGSVPTMASLVPSAASSISRTSRLRFVDYAIAPVQRVTRYPLVFGQLAKFFVGSPEHADLTSTWTAFKRVAQGVDAAKREREGEMRTKVVARRMEFNTPLVGGTFCDILGPTLLVGALHVVHSGGPLAPPAPIAATAGVQHPGEVLKVKYLGCFLYRSHLVMAKVKKRASYEPKEWLPLRLFDIQGVDDGQGLLSHSIRLSYRDHQFELGALCDGERSVWLSQLLAAQADARRIWDTQDRDEHGKPTLFDDSVVSSVATDAAVAQRRSHSRSASSISVVSTFGGSSSSHAPSSSSSPVLVQEEPVPPVPIEYAELVKTPSPSPPAAVLSTSAPLAPVLSPPSSTLTLATTPTLASRSRFSSTASSLLLGRTPASQRAAVDLRLADVFSEECLSARAQAAREVELERAASLASRRFRTISGPKRSMTTLAPASSHSSSASPPFS</sequence>
<keyword evidence="4" id="KW-1185">Reference proteome</keyword>
<dbReference type="STRING" id="578459.A0A194SCY2"/>
<dbReference type="InterPro" id="IPR000219">
    <property type="entry name" value="DH_dom"/>
</dbReference>
<dbReference type="Proteomes" id="UP000053890">
    <property type="component" value="Unassembled WGS sequence"/>
</dbReference>
<feature type="compositionally biased region" description="Low complexity" evidence="1">
    <location>
        <begin position="123"/>
        <end position="137"/>
    </location>
</feature>
<feature type="region of interest" description="Disordered" evidence="1">
    <location>
        <begin position="305"/>
        <end position="327"/>
    </location>
</feature>
<dbReference type="PANTHER" id="PTHR45818:SF3">
    <property type="entry name" value="PROTEIN VAV"/>
    <property type="match status" value="1"/>
</dbReference>
<dbReference type="EMBL" id="KQ474075">
    <property type="protein sequence ID" value="KPV77256.1"/>
    <property type="molecule type" value="Genomic_DNA"/>
</dbReference>
<feature type="compositionally biased region" description="Basic and acidic residues" evidence="1">
    <location>
        <begin position="57"/>
        <end position="68"/>
    </location>
</feature>
<feature type="compositionally biased region" description="Low complexity" evidence="1">
    <location>
        <begin position="997"/>
        <end position="1011"/>
    </location>
</feature>
<dbReference type="SUPFAM" id="SSF48065">
    <property type="entry name" value="DBL homology domain (DH-domain)"/>
    <property type="match status" value="1"/>
</dbReference>
<dbReference type="PROSITE" id="PS50010">
    <property type="entry name" value="DH_2"/>
    <property type="match status" value="1"/>
</dbReference>
<feature type="domain" description="DH" evidence="2">
    <location>
        <begin position="426"/>
        <end position="645"/>
    </location>
</feature>
<evidence type="ECO:0000313" key="3">
    <source>
        <dbReference type="EMBL" id="KPV77256.1"/>
    </source>
</evidence>
<dbReference type="OrthoDB" id="1716625at2759"/>
<feature type="compositionally biased region" description="Low complexity" evidence="1">
    <location>
        <begin position="192"/>
        <end position="212"/>
    </location>
</feature>
<dbReference type="PANTHER" id="PTHR45818">
    <property type="entry name" value="PROTEIN VAV"/>
    <property type="match status" value="1"/>
</dbReference>
<feature type="region of interest" description="Disordered" evidence="1">
    <location>
        <begin position="248"/>
        <end position="267"/>
    </location>
</feature>
<dbReference type="GO" id="GO:0005085">
    <property type="term" value="F:guanyl-nucleotide exchange factor activity"/>
    <property type="evidence" value="ECO:0007669"/>
    <property type="project" value="InterPro"/>
</dbReference>
<reference evidence="3 4" key="1">
    <citation type="journal article" date="2015" name="Front. Microbiol.">
        <title>Genome sequence of the plant growth promoting endophytic yeast Rhodotorula graminis WP1.</title>
        <authorList>
            <person name="Firrincieli A."/>
            <person name="Otillar R."/>
            <person name="Salamov A."/>
            <person name="Schmutz J."/>
            <person name="Khan Z."/>
            <person name="Redman R.S."/>
            <person name="Fleck N.D."/>
            <person name="Lindquist E."/>
            <person name="Grigoriev I.V."/>
            <person name="Doty S.L."/>
        </authorList>
    </citation>
    <scope>NUCLEOTIDE SEQUENCE [LARGE SCALE GENOMIC DNA]</scope>
    <source>
        <strain evidence="3 4">WP1</strain>
    </source>
</reference>
<accession>A0A194SCY2</accession>
<gene>
    <name evidence="3" type="ORF">RHOBADRAFT_52190</name>
</gene>
<dbReference type="InterPro" id="IPR035899">
    <property type="entry name" value="DBL_dom_sf"/>
</dbReference>
<evidence type="ECO:0000259" key="2">
    <source>
        <dbReference type="PROSITE" id="PS50010"/>
    </source>
</evidence>
<feature type="compositionally biased region" description="Low complexity" evidence="1">
    <location>
        <begin position="158"/>
        <end position="180"/>
    </location>
</feature>
<dbReference type="RefSeq" id="XP_018273305.1">
    <property type="nucleotide sequence ID" value="XM_018416217.1"/>
</dbReference>
<dbReference type="AlphaFoldDB" id="A0A194SCY2"/>
<name>A0A194SCY2_RHOGW</name>
<proteinExistence type="predicted"/>
<evidence type="ECO:0000256" key="1">
    <source>
        <dbReference type="SAM" id="MobiDB-lite"/>
    </source>
</evidence>
<evidence type="ECO:0000313" key="4">
    <source>
        <dbReference type="Proteomes" id="UP000053890"/>
    </source>
</evidence>
<dbReference type="OMA" id="THRWHAL"/>
<organism evidence="3 4">
    <name type="scientific">Rhodotorula graminis (strain WP1)</name>
    <dbReference type="NCBI Taxonomy" id="578459"/>
    <lineage>
        <taxon>Eukaryota</taxon>
        <taxon>Fungi</taxon>
        <taxon>Dikarya</taxon>
        <taxon>Basidiomycota</taxon>
        <taxon>Pucciniomycotina</taxon>
        <taxon>Microbotryomycetes</taxon>
        <taxon>Sporidiobolales</taxon>
        <taxon>Sporidiobolaceae</taxon>
        <taxon>Rhodotorula</taxon>
    </lineage>
</organism>
<protein>
    <recommendedName>
        <fullName evidence="2">DH domain-containing protein</fullName>
    </recommendedName>
</protein>
<feature type="region of interest" description="Disordered" evidence="1">
    <location>
        <begin position="984"/>
        <end position="1011"/>
    </location>
</feature>
<dbReference type="Gene3D" id="1.20.900.10">
    <property type="entry name" value="Dbl homology (DH) domain"/>
    <property type="match status" value="1"/>
</dbReference>
<dbReference type="GeneID" id="28976665"/>